<evidence type="ECO:0000313" key="14">
    <source>
        <dbReference type="Proteomes" id="UP000663882"/>
    </source>
</evidence>
<dbReference type="PRINTS" id="PR00237">
    <property type="entry name" value="GPCRRHODOPSN"/>
</dbReference>
<evidence type="ECO:0000256" key="9">
    <source>
        <dbReference type="RuleBase" id="RU000688"/>
    </source>
</evidence>
<dbReference type="InterPro" id="IPR017452">
    <property type="entry name" value="GPCR_Rhodpsn_7TM"/>
</dbReference>
<dbReference type="PROSITE" id="PS00237">
    <property type="entry name" value="G_PROTEIN_RECEP_F1_1"/>
    <property type="match status" value="1"/>
</dbReference>
<evidence type="ECO:0000256" key="11">
    <source>
        <dbReference type="SAM" id="Phobius"/>
    </source>
</evidence>
<feature type="compositionally biased region" description="Low complexity" evidence="10">
    <location>
        <begin position="447"/>
        <end position="458"/>
    </location>
</feature>
<dbReference type="SUPFAM" id="SSF81321">
    <property type="entry name" value="Family A G protein-coupled receptor-like"/>
    <property type="match status" value="1"/>
</dbReference>
<comment type="subcellular location">
    <subcellularLocation>
        <location evidence="1">Cell membrane</location>
        <topology evidence="1">Multi-pass membrane protein</topology>
    </subcellularLocation>
</comment>
<evidence type="ECO:0000256" key="4">
    <source>
        <dbReference type="ARBA" id="ARBA00022989"/>
    </source>
</evidence>
<evidence type="ECO:0000313" key="13">
    <source>
        <dbReference type="EMBL" id="CAF0951671.1"/>
    </source>
</evidence>
<evidence type="ECO:0000256" key="3">
    <source>
        <dbReference type="ARBA" id="ARBA00022692"/>
    </source>
</evidence>
<keyword evidence="2" id="KW-1003">Cell membrane</keyword>
<feature type="transmembrane region" description="Helical" evidence="11">
    <location>
        <begin position="62"/>
        <end position="88"/>
    </location>
</feature>
<comment type="caution">
    <text evidence="13">The sequence shown here is derived from an EMBL/GenBank/DDBJ whole genome shotgun (WGS) entry which is preliminary data.</text>
</comment>
<protein>
    <recommendedName>
        <fullName evidence="12">G-protein coupled receptors family 1 profile domain-containing protein</fullName>
    </recommendedName>
</protein>
<proteinExistence type="inferred from homology"/>
<dbReference type="OrthoDB" id="10036101at2759"/>
<evidence type="ECO:0000256" key="2">
    <source>
        <dbReference type="ARBA" id="ARBA00022475"/>
    </source>
</evidence>
<keyword evidence="5 9" id="KW-0297">G-protein coupled receptor</keyword>
<comment type="similarity">
    <text evidence="9">Belongs to the G-protein coupled receptor 1 family.</text>
</comment>
<dbReference type="Proteomes" id="UP000663882">
    <property type="component" value="Unassembled WGS sequence"/>
</dbReference>
<reference evidence="13" key="1">
    <citation type="submission" date="2021-02" db="EMBL/GenBank/DDBJ databases">
        <authorList>
            <person name="Nowell W R."/>
        </authorList>
    </citation>
    <scope>NUCLEOTIDE SEQUENCE</scope>
</reference>
<evidence type="ECO:0000256" key="10">
    <source>
        <dbReference type="SAM" id="MobiDB-lite"/>
    </source>
</evidence>
<feature type="region of interest" description="Disordered" evidence="10">
    <location>
        <begin position="438"/>
        <end position="458"/>
    </location>
</feature>
<evidence type="ECO:0000256" key="1">
    <source>
        <dbReference type="ARBA" id="ARBA00004651"/>
    </source>
</evidence>
<dbReference type="InterPro" id="IPR000276">
    <property type="entry name" value="GPCR_Rhodpsn"/>
</dbReference>
<name>A0A814D6T5_9BILA</name>
<keyword evidence="4 11" id="KW-1133">Transmembrane helix</keyword>
<dbReference type="PANTHER" id="PTHR24248:SF66">
    <property type="entry name" value="OCTOPAMINE RECEPTOR BETA-3R"/>
    <property type="match status" value="1"/>
</dbReference>
<organism evidence="13 14">
    <name type="scientific">Rotaria sordida</name>
    <dbReference type="NCBI Taxonomy" id="392033"/>
    <lineage>
        <taxon>Eukaryota</taxon>
        <taxon>Metazoa</taxon>
        <taxon>Spiralia</taxon>
        <taxon>Gnathifera</taxon>
        <taxon>Rotifera</taxon>
        <taxon>Eurotatoria</taxon>
        <taxon>Bdelloidea</taxon>
        <taxon>Philodinida</taxon>
        <taxon>Philodinidae</taxon>
        <taxon>Rotaria</taxon>
    </lineage>
</organism>
<dbReference type="GO" id="GO:0004930">
    <property type="term" value="F:G protein-coupled receptor activity"/>
    <property type="evidence" value="ECO:0007669"/>
    <property type="project" value="UniProtKB-KW"/>
</dbReference>
<accession>A0A814D6T5</accession>
<evidence type="ECO:0000256" key="5">
    <source>
        <dbReference type="ARBA" id="ARBA00023040"/>
    </source>
</evidence>
<dbReference type="PROSITE" id="PS50262">
    <property type="entry name" value="G_PROTEIN_RECEP_F1_2"/>
    <property type="match status" value="1"/>
</dbReference>
<feature type="domain" description="G-protein coupled receptors family 1 profile" evidence="12">
    <location>
        <begin position="42"/>
        <end position="587"/>
    </location>
</feature>
<dbReference type="EMBL" id="CAJNOO010000468">
    <property type="protein sequence ID" value="CAF0951671.1"/>
    <property type="molecule type" value="Genomic_DNA"/>
</dbReference>
<keyword evidence="7 9" id="KW-0675">Receptor</keyword>
<keyword evidence="8 9" id="KW-0807">Transducer</keyword>
<feature type="transmembrane region" description="Helical" evidence="11">
    <location>
        <begin position="142"/>
        <end position="167"/>
    </location>
</feature>
<feature type="transmembrane region" description="Helical" evidence="11">
    <location>
        <begin position="26"/>
        <end position="50"/>
    </location>
</feature>
<dbReference type="Gene3D" id="1.20.1070.10">
    <property type="entry name" value="Rhodopsin 7-helix transmembrane proteins"/>
    <property type="match status" value="2"/>
</dbReference>
<dbReference type="GO" id="GO:0005886">
    <property type="term" value="C:plasma membrane"/>
    <property type="evidence" value="ECO:0007669"/>
    <property type="project" value="UniProtKB-SubCell"/>
</dbReference>
<dbReference type="GO" id="GO:0043410">
    <property type="term" value="P:positive regulation of MAPK cascade"/>
    <property type="evidence" value="ECO:0007669"/>
    <property type="project" value="TreeGrafter"/>
</dbReference>
<evidence type="ECO:0000256" key="8">
    <source>
        <dbReference type="ARBA" id="ARBA00023224"/>
    </source>
</evidence>
<feature type="transmembrane region" description="Helical" evidence="11">
    <location>
        <begin position="179"/>
        <end position="202"/>
    </location>
</feature>
<feature type="transmembrane region" description="Helical" evidence="11">
    <location>
        <begin position="100"/>
        <end position="121"/>
    </location>
</feature>
<keyword evidence="3 9" id="KW-0812">Transmembrane</keyword>
<evidence type="ECO:0000259" key="12">
    <source>
        <dbReference type="PROSITE" id="PS50262"/>
    </source>
</evidence>
<evidence type="ECO:0000256" key="6">
    <source>
        <dbReference type="ARBA" id="ARBA00023136"/>
    </source>
</evidence>
<evidence type="ECO:0000256" key="7">
    <source>
        <dbReference type="ARBA" id="ARBA00023170"/>
    </source>
</evidence>
<sequence>MISINISSTTTGNTSLDKLTWSFRTISILIICSLITIFTILGNGLVLISIKFRLRARSYSDYFIVSLCLADFFVGLFVMPLMTIHSLYLHWPFHYRLCYIWMSIDFTCSTASFLTLASMALDRYWALTTPYFHLRNRSLSSVLIFIISSWAIPFAIWPSSILISHYYSKKEPICVHPAPPFIIVLLCTFFYYIPLLFMLACYSRIIINIKNIEVLIKDSCDTMNLNSSGHALKPSTMTTTSNYDGSARNDKSSNTTTVTTSISSIRTRFYKYFQRNRTINSVRKECLPANEKKFIIHEVVKNRKNSNEYHHNTNPKRRSIVVGQGRTSNVILAKTSSTSSLSSVPHHRLYRQPRTAAFKGQKRYFNDIIEDKRLKNDLIINQEEEQKLVQAYMNTYRLSLPATRYESCCYYQHSVPTQTIITKAIVENQHRNIINDHQYENSHPHSLPRQRSQSYSPSSIEYHGNGGIIATDGSRHDSSCDNSVDEEHRRLNSRTQQLCLSKTRNTSRYSRRAIAEFMHQRHQACLRRNQKASRMLGILLAVFLICWLPFTISYPTSIIYPNKFPSGLECIIFWFGYVNSLLNPFLYVYSSRNFRQAITETLCCHVRLQSQQRLRYQWSFRTAQK</sequence>
<feature type="transmembrane region" description="Helical" evidence="11">
    <location>
        <begin position="571"/>
        <end position="589"/>
    </location>
</feature>
<feature type="region of interest" description="Disordered" evidence="10">
    <location>
        <begin position="236"/>
        <end position="258"/>
    </location>
</feature>
<dbReference type="Pfam" id="PF00001">
    <property type="entry name" value="7tm_1"/>
    <property type="match status" value="1"/>
</dbReference>
<dbReference type="AlphaFoldDB" id="A0A814D6T5"/>
<feature type="transmembrane region" description="Helical" evidence="11">
    <location>
        <begin position="536"/>
        <end position="559"/>
    </location>
</feature>
<dbReference type="PANTHER" id="PTHR24248">
    <property type="entry name" value="ADRENERGIC RECEPTOR-RELATED G-PROTEIN COUPLED RECEPTOR"/>
    <property type="match status" value="1"/>
</dbReference>
<keyword evidence="6 11" id="KW-0472">Membrane</keyword>
<gene>
    <name evidence="13" type="ORF">RFH988_LOCUS11663</name>
</gene>
<dbReference type="GO" id="GO:0071880">
    <property type="term" value="P:adenylate cyclase-activating adrenergic receptor signaling pathway"/>
    <property type="evidence" value="ECO:0007669"/>
    <property type="project" value="TreeGrafter"/>
</dbReference>